<evidence type="ECO:0000313" key="2">
    <source>
        <dbReference type="Proteomes" id="UP000297982"/>
    </source>
</evidence>
<dbReference type="STRING" id="192814.GCA_900166575_00050"/>
<dbReference type="RefSeq" id="WP_135328485.1">
    <property type="nucleotide sequence ID" value="NZ_SRJC01000006.1"/>
</dbReference>
<keyword evidence="2" id="KW-1185">Reference proteome</keyword>
<dbReference type="Proteomes" id="UP000297982">
    <property type="component" value="Unassembled WGS sequence"/>
</dbReference>
<gene>
    <name evidence="1" type="ORF">E4663_16800</name>
</gene>
<dbReference type="EMBL" id="SRJC01000006">
    <property type="protein sequence ID" value="TGB01459.1"/>
    <property type="molecule type" value="Genomic_DNA"/>
</dbReference>
<accession>A0A4Z0GY00</accession>
<name>A0A4Z0GY00_9BACI</name>
<organism evidence="1 2">
    <name type="scientific">Halobacillus salinus</name>
    <dbReference type="NCBI Taxonomy" id="192814"/>
    <lineage>
        <taxon>Bacteria</taxon>
        <taxon>Bacillati</taxon>
        <taxon>Bacillota</taxon>
        <taxon>Bacilli</taxon>
        <taxon>Bacillales</taxon>
        <taxon>Bacillaceae</taxon>
        <taxon>Halobacillus</taxon>
    </lineage>
</organism>
<reference evidence="1 2" key="1">
    <citation type="journal article" date="2003" name="Int. J. Syst. Evol. Microbiol.">
        <title>Halobacillus salinus sp. nov., isolated from a salt lake on the coast of the East Sea in Korea.</title>
        <authorList>
            <person name="Yoon J.H."/>
            <person name="Kang K.H."/>
            <person name="Park Y.H."/>
        </authorList>
    </citation>
    <scope>NUCLEOTIDE SEQUENCE [LARGE SCALE GENOMIC DNA]</scope>
    <source>
        <strain evidence="1 2">HSL-3</strain>
    </source>
</reference>
<proteinExistence type="predicted"/>
<sequence>MKLKGIVALLTILVGITVGSTFLQEKATSGAGLQVEAEEKLETLKENSDFVLEATVDGNYETRKIIEDKEHDVYQIRRLYTATIHKSIKGKEYDKGDLIEVVYPIGMKQISEGHEDGLLPFSDETIEMDTGEYLLFLDDLKGQLFRQHKPRLQEATGSSLFQHRFRRGLFYCAGKPRECGLIVGGKAS</sequence>
<protein>
    <submittedName>
        <fullName evidence="1">Uncharacterized protein</fullName>
    </submittedName>
</protein>
<comment type="caution">
    <text evidence="1">The sequence shown here is derived from an EMBL/GenBank/DDBJ whole genome shotgun (WGS) entry which is preliminary data.</text>
</comment>
<evidence type="ECO:0000313" key="1">
    <source>
        <dbReference type="EMBL" id="TGB01459.1"/>
    </source>
</evidence>
<dbReference type="AlphaFoldDB" id="A0A4Z0GY00"/>